<dbReference type="PANTHER" id="PTHR15271:SF4">
    <property type="entry name" value="CHROMATIN ASSEMBLY FACTOR 1 SUBUNIT B"/>
    <property type="match status" value="1"/>
</dbReference>
<dbReference type="GO" id="GO:0005634">
    <property type="term" value="C:nucleus"/>
    <property type="evidence" value="ECO:0007669"/>
    <property type="project" value="UniProtKB-SubCell"/>
</dbReference>
<evidence type="ECO:0000256" key="6">
    <source>
        <dbReference type="ARBA" id="ARBA00022853"/>
    </source>
</evidence>
<keyword evidence="7" id="KW-0234">DNA repair</keyword>
<dbReference type="SMART" id="SM00320">
    <property type="entry name" value="WD40"/>
    <property type="match status" value="5"/>
</dbReference>
<dbReference type="Pfam" id="PF24105">
    <property type="entry name" value="Beta-prop_CAF1B_HIR1"/>
    <property type="match status" value="2"/>
</dbReference>
<feature type="repeat" description="WD" evidence="9">
    <location>
        <begin position="117"/>
        <end position="158"/>
    </location>
</feature>
<feature type="domain" description="CAF1B/HIR1 beta-propeller" evidence="11">
    <location>
        <begin position="319"/>
        <end position="548"/>
    </location>
</feature>
<evidence type="ECO:0000256" key="3">
    <source>
        <dbReference type="ARBA" id="ARBA00022574"/>
    </source>
</evidence>
<proteinExistence type="inferred from homology"/>
<dbReference type="EMBL" id="JAGPNK010000006">
    <property type="protein sequence ID" value="KAH7320050.1"/>
    <property type="molecule type" value="Genomic_DNA"/>
</dbReference>
<feature type="region of interest" description="Disordered" evidence="10">
    <location>
        <begin position="411"/>
        <end position="459"/>
    </location>
</feature>
<evidence type="ECO:0000256" key="5">
    <source>
        <dbReference type="ARBA" id="ARBA00022763"/>
    </source>
</evidence>
<feature type="compositionally biased region" description="Low complexity" evidence="10">
    <location>
        <begin position="617"/>
        <end position="639"/>
    </location>
</feature>
<name>A0A8K0SQR0_9HYPO</name>
<feature type="repeat" description="WD" evidence="9">
    <location>
        <begin position="59"/>
        <end position="90"/>
    </location>
</feature>
<feature type="compositionally biased region" description="Polar residues" evidence="10">
    <location>
        <begin position="411"/>
        <end position="425"/>
    </location>
</feature>
<feature type="region of interest" description="Disordered" evidence="10">
    <location>
        <begin position="203"/>
        <end position="293"/>
    </location>
</feature>
<protein>
    <submittedName>
        <fullName evidence="12">WD40-repeat-containing domain protein</fullName>
    </submittedName>
</protein>
<keyword evidence="4" id="KW-0677">Repeat</keyword>
<keyword evidence="13" id="KW-1185">Reference proteome</keyword>
<dbReference type="InterPro" id="IPR015943">
    <property type="entry name" value="WD40/YVTN_repeat-like_dom_sf"/>
</dbReference>
<dbReference type="Proteomes" id="UP000813444">
    <property type="component" value="Unassembled WGS sequence"/>
</dbReference>
<dbReference type="AlphaFoldDB" id="A0A8K0SQR0"/>
<dbReference type="PROSITE" id="PS50082">
    <property type="entry name" value="WD_REPEATS_2"/>
    <property type="match status" value="4"/>
</dbReference>
<dbReference type="GO" id="GO:0006335">
    <property type="term" value="P:DNA replication-dependent chromatin assembly"/>
    <property type="evidence" value="ECO:0007669"/>
    <property type="project" value="InterPro"/>
</dbReference>
<dbReference type="Gene3D" id="2.130.10.10">
    <property type="entry name" value="YVTN repeat-like/Quinoprotein amine dehydrogenase"/>
    <property type="match status" value="2"/>
</dbReference>
<evidence type="ECO:0000313" key="13">
    <source>
        <dbReference type="Proteomes" id="UP000813444"/>
    </source>
</evidence>
<evidence type="ECO:0000256" key="9">
    <source>
        <dbReference type="PROSITE-ProRule" id="PRU00221"/>
    </source>
</evidence>
<comment type="similarity">
    <text evidence="2">Belongs to the WD repeat HIR1 family.</text>
</comment>
<evidence type="ECO:0000259" key="11">
    <source>
        <dbReference type="Pfam" id="PF24105"/>
    </source>
</evidence>
<feature type="repeat" description="WD" evidence="9">
    <location>
        <begin position="10"/>
        <end position="52"/>
    </location>
</feature>
<dbReference type="InterPro" id="IPR055410">
    <property type="entry name" value="Beta-prop_CAF1B_HIR1"/>
</dbReference>
<feature type="compositionally biased region" description="Basic and acidic residues" evidence="10">
    <location>
        <begin position="203"/>
        <end position="220"/>
    </location>
</feature>
<organism evidence="12 13">
    <name type="scientific">Stachybotrys elegans</name>
    <dbReference type="NCBI Taxonomy" id="80388"/>
    <lineage>
        <taxon>Eukaryota</taxon>
        <taxon>Fungi</taxon>
        <taxon>Dikarya</taxon>
        <taxon>Ascomycota</taxon>
        <taxon>Pezizomycotina</taxon>
        <taxon>Sordariomycetes</taxon>
        <taxon>Hypocreomycetidae</taxon>
        <taxon>Hypocreales</taxon>
        <taxon>Stachybotryaceae</taxon>
        <taxon>Stachybotrys</taxon>
    </lineage>
</organism>
<dbReference type="GO" id="GO:0033186">
    <property type="term" value="C:CAF-1 complex"/>
    <property type="evidence" value="ECO:0007669"/>
    <property type="project" value="TreeGrafter"/>
</dbReference>
<evidence type="ECO:0000256" key="10">
    <source>
        <dbReference type="SAM" id="MobiDB-lite"/>
    </source>
</evidence>
<feature type="domain" description="CAF1B/HIR1 beta-propeller" evidence="11">
    <location>
        <begin position="1"/>
        <end position="207"/>
    </location>
</feature>
<dbReference type="PANTHER" id="PTHR15271">
    <property type="entry name" value="CHROMATIN ASSEMBLY FACTOR 1 SUBUNIT B"/>
    <property type="match status" value="1"/>
</dbReference>
<feature type="compositionally biased region" description="Basic and acidic residues" evidence="10">
    <location>
        <begin position="686"/>
        <end position="700"/>
    </location>
</feature>
<keyword evidence="5" id="KW-0227">DNA damage</keyword>
<feature type="region of interest" description="Disordered" evidence="10">
    <location>
        <begin position="554"/>
        <end position="716"/>
    </location>
</feature>
<evidence type="ECO:0000256" key="2">
    <source>
        <dbReference type="ARBA" id="ARBA00007306"/>
    </source>
</evidence>
<comment type="subcellular location">
    <subcellularLocation>
        <location evidence="1">Nucleus</location>
    </subcellularLocation>
</comment>
<evidence type="ECO:0000256" key="4">
    <source>
        <dbReference type="ARBA" id="ARBA00022737"/>
    </source>
</evidence>
<dbReference type="PROSITE" id="PS50294">
    <property type="entry name" value="WD_REPEATS_REGION"/>
    <property type="match status" value="2"/>
</dbReference>
<dbReference type="InterPro" id="IPR036322">
    <property type="entry name" value="WD40_repeat_dom_sf"/>
</dbReference>
<dbReference type="InterPro" id="IPR045145">
    <property type="entry name" value="PTHR15271"/>
</dbReference>
<dbReference type="SUPFAM" id="SSF50978">
    <property type="entry name" value="WD40 repeat-like"/>
    <property type="match status" value="1"/>
</dbReference>
<sequence length="716" mass="76050">MKATPLIINWHDQNAPIYSAHFEPGGKGRLATAGGDNHVRLWKVESDGPERKVDYLSTLSKHNQAVNVVRWAPKGELLASAGDDGNVILWVPSETPSTNFGADGQDDKESWRAKHMCRSSGAEIYDLAWSPDAVHFIIGSMDNIARIYNAQTGSLVRQIAEHSHYVQGVAWDPLNEYIATQSSDRSVHIYSLKTKDGQYTLHQEEKPPKLVSHAKADLPPRRISSSSPAPPDFGHRAQLSVLDSGASVGSPAPSAPGTPTSVPYAMNPPTVLSHSRRSSFSSRRSVSPAPSMPLPAVMPMEASPKPHTSLALGLGLSVRNASLYANETLTSFFRRLTFTPDGSLLLTPSGQYQTQHQSDRDSKPTFEIINTVYIYTRGGINKPPVAHLPGHKKPSVVVKCSPNYYTLRQTAPPTKNITIDTSSTEEAIPSLPDPVTKPSPASSVMEPPPPPTPSSGEISTASKHLTLETPTAPGPKPAFVLPYRVVYAVATQDTVLIYDTQQKSPICVVSNLHCATFTDLAWSSDGLTLVISSSDGFCSTLSFAHGELGDIYRGDVGPPKAQPAPATTSSTQNTPTPTPTTSFAPPSPFPGGSHHQHRNSASSITAGSPPASTPFASQRPSSPTRSNSTSSVATQSSSAHPGVVTNPPLISGSVPSIAATNSGKVTGVPLTTPPETPRSTTGGAGTKRDASDGDKEESKEPKKRRIAPTLVSSESK</sequence>
<keyword evidence="3 9" id="KW-0853">WD repeat</keyword>
<keyword evidence="8" id="KW-0539">Nucleus</keyword>
<accession>A0A8K0SQR0</accession>
<reference evidence="12" key="1">
    <citation type="journal article" date="2021" name="Nat. Commun.">
        <title>Genetic determinants of endophytism in the Arabidopsis root mycobiome.</title>
        <authorList>
            <person name="Mesny F."/>
            <person name="Miyauchi S."/>
            <person name="Thiergart T."/>
            <person name="Pickel B."/>
            <person name="Atanasova L."/>
            <person name="Karlsson M."/>
            <person name="Huettel B."/>
            <person name="Barry K.W."/>
            <person name="Haridas S."/>
            <person name="Chen C."/>
            <person name="Bauer D."/>
            <person name="Andreopoulos W."/>
            <person name="Pangilinan J."/>
            <person name="LaButti K."/>
            <person name="Riley R."/>
            <person name="Lipzen A."/>
            <person name="Clum A."/>
            <person name="Drula E."/>
            <person name="Henrissat B."/>
            <person name="Kohler A."/>
            <person name="Grigoriev I.V."/>
            <person name="Martin F.M."/>
            <person name="Hacquard S."/>
        </authorList>
    </citation>
    <scope>NUCLEOTIDE SEQUENCE</scope>
    <source>
        <strain evidence="12">MPI-CAGE-CH-0235</strain>
    </source>
</reference>
<dbReference type="FunFam" id="2.130.10.10:FF:000461">
    <property type="entry name" value="Chromatin assembly factor 1 subunit B"/>
    <property type="match status" value="1"/>
</dbReference>
<evidence type="ECO:0000256" key="7">
    <source>
        <dbReference type="ARBA" id="ARBA00023204"/>
    </source>
</evidence>
<evidence type="ECO:0000313" key="12">
    <source>
        <dbReference type="EMBL" id="KAH7320050.1"/>
    </source>
</evidence>
<evidence type="ECO:0000256" key="1">
    <source>
        <dbReference type="ARBA" id="ARBA00004123"/>
    </source>
</evidence>
<feature type="compositionally biased region" description="Low complexity" evidence="10">
    <location>
        <begin position="278"/>
        <end position="287"/>
    </location>
</feature>
<evidence type="ECO:0000256" key="8">
    <source>
        <dbReference type="ARBA" id="ARBA00023242"/>
    </source>
</evidence>
<gene>
    <name evidence="12" type="ORF">B0I35DRAFT_451002</name>
</gene>
<comment type="caution">
    <text evidence="12">The sequence shown here is derived from an EMBL/GenBank/DDBJ whole genome shotgun (WGS) entry which is preliminary data.</text>
</comment>
<dbReference type="GO" id="GO:0006281">
    <property type="term" value="P:DNA repair"/>
    <property type="evidence" value="ECO:0007669"/>
    <property type="project" value="UniProtKB-KW"/>
</dbReference>
<feature type="compositionally biased region" description="Low complexity" evidence="10">
    <location>
        <begin position="563"/>
        <end position="584"/>
    </location>
</feature>
<dbReference type="OrthoDB" id="71227at2759"/>
<keyword evidence="6" id="KW-0156">Chromatin regulator</keyword>
<feature type="repeat" description="WD" evidence="9">
    <location>
        <begin position="159"/>
        <end position="200"/>
    </location>
</feature>
<feature type="compositionally biased region" description="Low complexity" evidence="10">
    <location>
        <begin position="244"/>
        <end position="263"/>
    </location>
</feature>
<dbReference type="GO" id="GO:0006334">
    <property type="term" value="P:nucleosome assembly"/>
    <property type="evidence" value="ECO:0007669"/>
    <property type="project" value="TreeGrafter"/>
</dbReference>
<dbReference type="InterPro" id="IPR001680">
    <property type="entry name" value="WD40_rpt"/>
</dbReference>